<dbReference type="GO" id="GO:0019005">
    <property type="term" value="C:SCF ubiquitin ligase complex"/>
    <property type="evidence" value="ECO:0007669"/>
    <property type="project" value="TreeGrafter"/>
</dbReference>
<evidence type="ECO:0000259" key="1">
    <source>
        <dbReference type="PROSITE" id="PS51114"/>
    </source>
</evidence>
<dbReference type="InterPro" id="IPR008979">
    <property type="entry name" value="Galactose-bd-like_sf"/>
</dbReference>
<evidence type="ECO:0000313" key="3">
    <source>
        <dbReference type="Proteomes" id="UP000319801"/>
    </source>
</evidence>
<dbReference type="GO" id="GO:0036503">
    <property type="term" value="P:ERAD pathway"/>
    <property type="evidence" value="ECO:0007669"/>
    <property type="project" value="TreeGrafter"/>
</dbReference>
<dbReference type="GO" id="GO:0031146">
    <property type="term" value="P:SCF-dependent proteasomal ubiquitin-dependent protein catabolic process"/>
    <property type="evidence" value="ECO:0007669"/>
    <property type="project" value="TreeGrafter"/>
</dbReference>
<comment type="caution">
    <text evidence="2">The sequence shown here is derived from an EMBL/GenBank/DDBJ whole genome shotgun (WGS) entry which is preliminary data.</text>
</comment>
<sequence>MARNLLKNPNGDEEMEFWELTENGGNEWHVEDVPGDCGYEFSSEAVTKYFCTSFEMCLKRQVIDLLAEGYNPEDLDNQPAVTIEDW</sequence>
<name>A0A556V4H0_BAGYA</name>
<dbReference type="Proteomes" id="UP000319801">
    <property type="component" value="Unassembled WGS sequence"/>
</dbReference>
<dbReference type="Pfam" id="PF04300">
    <property type="entry name" value="FBA"/>
    <property type="match status" value="1"/>
</dbReference>
<dbReference type="AlphaFoldDB" id="A0A556V4H0"/>
<dbReference type="GO" id="GO:0006516">
    <property type="term" value="P:glycoprotein catabolic process"/>
    <property type="evidence" value="ECO:0007669"/>
    <property type="project" value="TreeGrafter"/>
</dbReference>
<dbReference type="PROSITE" id="PS51114">
    <property type="entry name" value="FBA"/>
    <property type="match status" value="1"/>
</dbReference>
<dbReference type="SMART" id="SM01198">
    <property type="entry name" value="FBA"/>
    <property type="match status" value="1"/>
</dbReference>
<dbReference type="PANTHER" id="PTHR12125">
    <property type="entry name" value="F-BOX ONLY PROTEIN 6-LIKE PROTEIN"/>
    <property type="match status" value="1"/>
</dbReference>
<evidence type="ECO:0000313" key="2">
    <source>
        <dbReference type="EMBL" id="TSU49984.1"/>
    </source>
</evidence>
<dbReference type="EMBL" id="VCAZ01000118">
    <property type="protein sequence ID" value="TSU49984.1"/>
    <property type="molecule type" value="Genomic_DNA"/>
</dbReference>
<dbReference type="Gene3D" id="2.60.120.260">
    <property type="entry name" value="Galactose-binding domain-like"/>
    <property type="match status" value="1"/>
</dbReference>
<reference evidence="2 3" key="1">
    <citation type="journal article" date="2019" name="Genome Biol. Evol.">
        <title>Whole-Genome Sequencing of the Giant Devil Catfish, Bagarius yarrelli.</title>
        <authorList>
            <person name="Jiang W."/>
            <person name="Lv Y."/>
            <person name="Cheng L."/>
            <person name="Yang K."/>
            <person name="Chao B."/>
            <person name="Wang X."/>
            <person name="Li Y."/>
            <person name="Pan X."/>
            <person name="You X."/>
            <person name="Zhang Y."/>
            <person name="Yang J."/>
            <person name="Li J."/>
            <person name="Zhang X."/>
            <person name="Liu S."/>
            <person name="Sun C."/>
            <person name="Yang J."/>
            <person name="Shi Q."/>
        </authorList>
    </citation>
    <scope>NUCLEOTIDE SEQUENCE [LARGE SCALE GENOMIC DNA]</scope>
    <source>
        <strain evidence="2">JWS20170419001</strain>
        <tissue evidence="2">Muscle</tissue>
    </source>
</reference>
<dbReference type="SUPFAM" id="SSF49785">
    <property type="entry name" value="Galactose-binding domain-like"/>
    <property type="match status" value="1"/>
</dbReference>
<dbReference type="PANTHER" id="PTHR12125:SF11">
    <property type="entry name" value="F-BOX ONLY PROTEIN 2"/>
    <property type="match status" value="1"/>
</dbReference>
<proteinExistence type="predicted"/>
<accession>A0A556V4H0</accession>
<organism evidence="2 3">
    <name type="scientific">Bagarius yarrelli</name>
    <name type="common">Goonch</name>
    <name type="synonym">Bagrus yarrelli</name>
    <dbReference type="NCBI Taxonomy" id="175774"/>
    <lineage>
        <taxon>Eukaryota</taxon>
        <taxon>Metazoa</taxon>
        <taxon>Chordata</taxon>
        <taxon>Craniata</taxon>
        <taxon>Vertebrata</taxon>
        <taxon>Euteleostomi</taxon>
        <taxon>Actinopterygii</taxon>
        <taxon>Neopterygii</taxon>
        <taxon>Teleostei</taxon>
        <taxon>Ostariophysi</taxon>
        <taxon>Siluriformes</taxon>
        <taxon>Sisoridae</taxon>
        <taxon>Sisorinae</taxon>
        <taxon>Bagarius</taxon>
    </lineage>
</organism>
<dbReference type="InterPro" id="IPR007397">
    <property type="entry name" value="F-box-assoc_dom"/>
</dbReference>
<protein>
    <submittedName>
        <fullName evidence="2">F-box only protein 6</fullName>
    </submittedName>
</protein>
<gene>
    <name evidence="2" type="ORF">Baya_12913</name>
</gene>
<keyword evidence="3" id="KW-1185">Reference proteome</keyword>
<feature type="domain" description="FBA" evidence="1">
    <location>
        <begin position="1"/>
        <end position="86"/>
    </location>
</feature>
<dbReference type="GO" id="GO:0005737">
    <property type="term" value="C:cytoplasm"/>
    <property type="evidence" value="ECO:0007669"/>
    <property type="project" value="UniProtKB-ARBA"/>
</dbReference>
<dbReference type="GO" id="GO:0061630">
    <property type="term" value="F:ubiquitin protein ligase activity"/>
    <property type="evidence" value="ECO:0007669"/>
    <property type="project" value="TreeGrafter"/>
</dbReference>
<dbReference type="InterPro" id="IPR039752">
    <property type="entry name" value="F-box_only"/>
</dbReference>
<dbReference type="OrthoDB" id="1107553at2759"/>